<dbReference type="EMBL" id="KN823354">
    <property type="protein sequence ID" value="KIO17682.1"/>
    <property type="molecule type" value="Genomic_DNA"/>
</dbReference>
<feature type="repeat" description="WD" evidence="5">
    <location>
        <begin position="202"/>
        <end position="236"/>
    </location>
</feature>
<dbReference type="CDD" id="cd00200">
    <property type="entry name" value="WD40"/>
    <property type="match status" value="1"/>
</dbReference>
<evidence type="ECO:0000256" key="5">
    <source>
        <dbReference type="PROSITE-ProRule" id="PRU00221"/>
    </source>
</evidence>
<dbReference type="GO" id="GO:0006397">
    <property type="term" value="P:mRNA processing"/>
    <property type="evidence" value="ECO:0007669"/>
    <property type="project" value="UniProtKB-KW"/>
</dbReference>
<sequence>MIRKDPPETSGAVIKRARTASPTNEQQLIISAGNNEKEQGLIRTVTRTSGLDAPIVSLAGAHGAEILSCRFDPSGQNIAAVSADRTVSLWRTYPPNTNYGQLTGLHKSAIVDVQWSLLSTSLYTVGADGNLCISDVATGERVKRIKAHRGVINGLDRIATGGTELLVTGGDDGHVRIWDVGSDGQGEDAKEPIKEWKIGFPVTAVAWSADGSQVYIGGLDNCIHIYDLRTEERLHVLKGHVDTPTSITLSPGQGNYILTPSFSSVALIHDIRPFSPHPHRIYRQLHGAPAGFESVLSRGAWSKFDGGKKVAIGGADRAVTVWDVESGRILYKLPGHKGTVTCVEFHPREPIVLTGSKDGTMLLGEIDPNL</sequence>
<evidence type="ECO:0000256" key="2">
    <source>
        <dbReference type="ARBA" id="ARBA00022664"/>
    </source>
</evidence>
<proteinExistence type="predicted"/>
<dbReference type="InterPro" id="IPR019775">
    <property type="entry name" value="WD40_repeat_CS"/>
</dbReference>
<evidence type="ECO:0000256" key="3">
    <source>
        <dbReference type="ARBA" id="ARBA00022737"/>
    </source>
</evidence>
<keyword evidence="7" id="KW-1185">Reference proteome</keyword>
<keyword evidence="3" id="KW-0677">Repeat</keyword>
<evidence type="ECO:0000256" key="4">
    <source>
        <dbReference type="ARBA" id="ARBA00023187"/>
    </source>
</evidence>
<protein>
    <submittedName>
        <fullName evidence="6">Uncharacterized protein</fullName>
    </submittedName>
</protein>
<evidence type="ECO:0000313" key="6">
    <source>
        <dbReference type="EMBL" id="KIO17682.1"/>
    </source>
</evidence>
<dbReference type="GO" id="GO:0003723">
    <property type="term" value="F:RNA binding"/>
    <property type="evidence" value="ECO:0007669"/>
    <property type="project" value="TreeGrafter"/>
</dbReference>
<accession>A0A0C3L821</accession>
<keyword evidence="2" id="KW-0507">mRNA processing</keyword>
<organism evidence="6 7">
    <name type="scientific">Tulasnella calospora MUT 4182</name>
    <dbReference type="NCBI Taxonomy" id="1051891"/>
    <lineage>
        <taxon>Eukaryota</taxon>
        <taxon>Fungi</taxon>
        <taxon>Dikarya</taxon>
        <taxon>Basidiomycota</taxon>
        <taxon>Agaricomycotina</taxon>
        <taxon>Agaricomycetes</taxon>
        <taxon>Cantharellales</taxon>
        <taxon>Tulasnellaceae</taxon>
        <taxon>Tulasnella</taxon>
    </lineage>
</organism>
<dbReference type="InterPro" id="IPR001680">
    <property type="entry name" value="WD40_rpt"/>
</dbReference>
<evidence type="ECO:0000313" key="7">
    <source>
        <dbReference type="Proteomes" id="UP000054248"/>
    </source>
</evidence>
<dbReference type="OrthoDB" id="1068471at2759"/>
<dbReference type="PRINTS" id="PR00320">
    <property type="entry name" value="GPROTEINBRPT"/>
</dbReference>
<keyword evidence="4" id="KW-0508">mRNA splicing</keyword>
<dbReference type="PROSITE" id="PS50294">
    <property type="entry name" value="WD_REPEATS_REGION"/>
    <property type="match status" value="3"/>
</dbReference>
<feature type="repeat" description="WD" evidence="5">
    <location>
        <begin position="145"/>
        <end position="180"/>
    </location>
</feature>
<dbReference type="PANTHER" id="PTHR44006:SF1">
    <property type="entry name" value="U5 SMALL NUCLEAR RIBONUCLEOPROTEIN 40 KDA PROTEIN"/>
    <property type="match status" value="1"/>
</dbReference>
<dbReference type="InterPro" id="IPR052234">
    <property type="entry name" value="U5_snRNP_Component"/>
</dbReference>
<dbReference type="Pfam" id="PF00400">
    <property type="entry name" value="WD40"/>
    <property type="match status" value="4"/>
</dbReference>
<dbReference type="Proteomes" id="UP000054248">
    <property type="component" value="Unassembled WGS sequence"/>
</dbReference>
<dbReference type="PANTHER" id="PTHR44006">
    <property type="entry name" value="U5 SMALL NUCLEAR RIBONUCLEOPROTEIN 40 KDA PROTEIN"/>
    <property type="match status" value="1"/>
</dbReference>
<feature type="repeat" description="WD" evidence="5">
    <location>
        <begin position="333"/>
        <end position="370"/>
    </location>
</feature>
<dbReference type="GO" id="GO:0008380">
    <property type="term" value="P:RNA splicing"/>
    <property type="evidence" value="ECO:0007669"/>
    <property type="project" value="UniProtKB-KW"/>
</dbReference>
<dbReference type="SUPFAM" id="SSF50978">
    <property type="entry name" value="WD40 repeat-like"/>
    <property type="match status" value="1"/>
</dbReference>
<feature type="repeat" description="WD" evidence="5">
    <location>
        <begin position="307"/>
        <end position="332"/>
    </location>
</feature>
<feature type="repeat" description="WD" evidence="5">
    <location>
        <begin position="59"/>
        <end position="90"/>
    </location>
</feature>
<dbReference type="Gene3D" id="2.130.10.10">
    <property type="entry name" value="YVTN repeat-like/Quinoprotein amine dehydrogenase"/>
    <property type="match status" value="1"/>
</dbReference>
<gene>
    <name evidence="6" type="ORF">M407DRAFT_169084</name>
</gene>
<dbReference type="HOGENOM" id="CLU_000288_57_2_1"/>
<dbReference type="InterPro" id="IPR015943">
    <property type="entry name" value="WD40/YVTN_repeat-like_dom_sf"/>
</dbReference>
<evidence type="ECO:0000256" key="1">
    <source>
        <dbReference type="ARBA" id="ARBA00022574"/>
    </source>
</evidence>
<dbReference type="InterPro" id="IPR036322">
    <property type="entry name" value="WD40_repeat_dom_sf"/>
</dbReference>
<dbReference type="PROSITE" id="PS50082">
    <property type="entry name" value="WD_REPEATS_2"/>
    <property type="match status" value="5"/>
</dbReference>
<dbReference type="STRING" id="1051891.A0A0C3L821"/>
<dbReference type="InterPro" id="IPR020472">
    <property type="entry name" value="WD40_PAC1"/>
</dbReference>
<keyword evidence="1 5" id="KW-0853">WD repeat</keyword>
<dbReference type="PROSITE" id="PS00678">
    <property type="entry name" value="WD_REPEATS_1"/>
    <property type="match status" value="1"/>
</dbReference>
<reference evidence="6 7" key="1">
    <citation type="submission" date="2014-04" db="EMBL/GenBank/DDBJ databases">
        <authorList>
            <consortium name="DOE Joint Genome Institute"/>
            <person name="Kuo A."/>
            <person name="Girlanda M."/>
            <person name="Perotto S."/>
            <person name="Kohler A."/>
            <person name="Nagy L.G."/>
            <person name="Floudas D."/>
            <person name="Copeland A."/>
            <person name="Barry K.W."/>
            <person name="Cichocki N."/>
            <person name="Veneault-Fourrey C."/>
            <person name="LaButti K."/>
            <person name="Lindquist E.A."/>
            <person name="Lipzen A."/>
            <person name="Lundell T."/>
            <person name="Morin E."/>
            <person name="Murat C."/>
            <person name="Sun H."/>
            <person name="Tunlid A."/>
            <person name="Henrissat B."/>
            <person name="Grigoriev I.V."/>
            <person name="Hibbett D.S."/>
            <person name="Martin F."/>
            <person name="Nordberg H.P."/>
            <person name="Cantor M.N."/>
            <person name="Hua S.X."/>
        </authorList>
    </citation>
    <scope>NUCLEOTIDE SEQUENCE [LARGE SCALE GENOMIC DNA]</scope>
    <source>
        <strain evidence="6 7">MUT 4182</strain>
    </source>
</reference>
<name>A0A0C3L821_9AGAM</name>
<dbReference type="AlphaFoldDB" id="A0A0C3L821"/>
<dbReference type="GO" id="GO:0071013">
    <property type="term" value="C:catalytic step 2 spliceosome"/>
    <property type="evidence" value="ECO:0007669"/>
    <property type="project" value="TreeGrafter"/>
</dbReference>
<reference evidence="7" key="2">
    <citation type="submission" date="2015-01" db="EMBL/GenBank/DDBJ databases">
        <title>Evolutionary Origins and Diversification of the Mycorrhizal Mutualists.</title>
        <authorList>
            <consortium name="DOE Joint Genome Institute"/>
            <consortium name="Mycorrhizal Genomics Consortium"/>
            <person name="Kohler A."/>
            <person name="Kuo A."/>
            <person name="Nagy L.G."/>
            <person name="Floudas D."/>
            <person name="Copeland A."/>
            <person name="Barry K.W."/>
            <person name="Cichocki N."/>
            <person name="Veneault-Fourrey C."/>
            <person name="LaButti K."/>
            <person name="Lindquist E.A."/>
            <person name="Lipzen A."/>
            <person name="Lundell T."/>
            <person name="Morin E."/>
            <person name="Murat C."/>
            <person name="Riley R."/>
            <person name="Ohm R."/>
            <person name="Sun H."/>
            <person name="Tunlid A."/>
            <person name="Henrissat B."/>
            <person name="Grigoriev I.V."/>
            <person name="Hibbett D.S."/>
            <person name="Martin F."/>
        </authorList>
    </citation>
    <scope>NUCLEOTIDE SEQUENCE [LARGE SCALE GENOMIC DNA]</scope>
    <source>
        <strain evidence="7">MUT 4182</strain>
    </source>
</reference>
<dbReference type="SMART" id="SM00320">
    <property type="entry name" value="WD40"/>
    <property type="match status" value="7"/>
</dbReference>